<dbReference type="Proteomes" id="UP000032304">
    <property type="component" value="Chromosome 2"/>
</dbReference>
<evidence type="ECO:0000259" key="1">
    <source>
        <dbReference type="Pfam" id="PF17919"/>
    </source>
</evidence>
<dbReference type="PANTHER" id="PTHR33064">
    <property type="entry name" value="POL PROTEIN"/>
    <property type="match status" value="1"/>
</dbReference>
<accession>A0A0D2QB83</accession>
<dbReference type="AlphaFoldDB" id="A0A0D2QB83"/>
<dbReference type="PANTHER" id="PTHR33064:SF37">
    <property type="entry name" value="RIBONUCLEASE H"/>
    <property type="match status" value="1"/>
</dbReference>
<protein>
    <recommendedName>
        <fullName evidence="1">Reverse transcriptase/retrotransposon-derived protein RNase H-like domain-containing protein</fullName>
    </recommendedName>
</protein>
<dbReference type="Pfam" id="PF17919">
    <property type="entry name" value="RT_RNaseH_2"/>
    <property type="match status" value="1"/>
</dbReference>
<feature type="domain" description="Reverse transcriptase/retrotransposon-derived protein RNase H-like" evidence="1">
    <location>
        <begin position="46"/>
        <end position="125"/>
    </location>
</feature>
<dbReference type="Gramene" id="KJB14146">
    <property type="protein sequence ID" value="KJB14146"/>
    <property type="gene ID" value="B456_002G111800"/>
</dbReference>
<name>A0A0D2QB83_GOSRA</name>
<organism evidence="2 3">
    <name type="scientific">Gossypium raimondii</name>
    <name type="common">Peruvian cotton</name>
    <name type="synonym">Gossypium klotzschianum subsp. raimondii</name>
    <dbReference type="NCBI Taxonomy" id="29730"/>
    <lineage>
        <taxon>Eukaryota</taxon>
        <taxon>Viridiplantae</taxon>
        <taxon>Streptophyta</taxon>
        <taxon>Embryophyta</taxon>
        <taxon>Tracheophyta</taxon>
        <taxon>Spermatophyta</taxon>
        <taxon>Magnoliopsida</taxon>
        <taxon>eudicotyledons</taxon>
        <taxon>Gunneridae</taxon>
        <taxon>Pentapetalae</taxon>
        <taxon>rosids</taxon>
        <taxon>malvids</taxon>
        <taxon>Malvales</taxon>
        <taxon>Malvaceae</taxon>
        <taxon>Malvoideae</taxon>
        <taxon>Gossypium</taxon>
    </lineage>
</organism>
<feature type="non-terminal residue" evidence="2">
    <location>
        <position position="1"/>
    </location>
</feature>
<dbReference type="SUPFAM" id="SSF56672">
    <property type="entry name" value="DNA/RNA polymerases"/>
    <property type="match status" value="1"/>
</dbReference>
<dbReference type="InterPro" id="IPR051320">
    <property type="entry name" value="Viral_Replic_Matur_Polypro"/>
</dbReference>
<dbReference type="InterPro" id="IPR041577">
    <property type="entry name" value="RT_RNaseH_2"/>
</dbReference>
<proteinExistence type="predicted"/>
<keyword evidence="3" id="KW-1185">Reference proteome</keyword>
<evidence type="ECO:0000313" key="2">
    <source>
        <dbReference type="EMBL" id="KJB14146.1"/>
    </source>
</evidence>
<sequence>SQFKPEARNFFIFFESSPNWRQSSSLKVSNYINPLRNMLKKEPPTWPSPQTRVVQRLKEMFQNLPPLQIPSDGKRILQTNASDKYWSAILFEEKQRKKSLCEFKSGRFSEAEIHYHSTSRKSWQLKKLFRWAEWFSKFSFDTKHIKRKDNILANFLSRPKTEIFAFKRTSSSWPKPIMMYKLSSSSSTLPISYPITHNLNSKFPPEVMNIIHQKTFHQKTKEMAFEYQFQVITNFEYPFIHPIRLEFAEQPEELKWFLWYITHLYHITIQSFVPDLLYNLAKAIRRNIKPEHQIFFTFLNVTAPWDTWPVQHKPCHEEILKAIQEYHESIPDPTEWSQDYP</sequence>
<dbReference type="eggNOG" id="ENOG502RUDB">
    <property type="taxonomic scope" value="Eukaryota"/>
</dbReference>
<evidence type="ECO:0000313" key="3">
    <source>
        <dbReference type="Proteomes" id="UP000032304"/>
    </source>
</evidence>
<reference evidence="2 3" key="1">
    <citation type="journal article" date="2012" name="Nature">
        <title>Repeated polyploidization of Gossypium genomes and the evolution of spinnable cotton fibres.</title>
        <authorList>
            <person name="Paterson A.H."/>
            <person name="Wendel J.F."/>
            <person name="Gundlach H."/>
            <person name="Guo H."/>
            <person name="Jenkins J."/>
            <person name="Jin D."/>
            <person name="Llewellyn D."/>
            <person name="Showmaker K.C."/>
            <person name="Shu S."/>
            <person name="Udall J."/>
            <person name="Yoo M.J."/>
            <person name="Byers R."/>
            <person name="Chen W."/>
            <person name="Doron-Faigenboim A."/>
            <person name="Duke M.V."/>
            <person name="Gong L."/>
            <person name="Grimwood J."/>
            <person name="Grover C."/>
            <person name="Grupp K."/>
            <person name="Hu G."/>
            <person name="Lee T.H."/>
            <person name="Li J."/>
            <person name="Lin L."/>
            <person name="Liu T."/>
            <person name="Marler B.S."/>
            <person name="Page J.T."/>
            <person name="Roberts A.W."/>
            <person name="Romanel E."/>
            <person name="Sanders W.S."/>
            <person name="Szadkowski E."/>
            <person name="Tan X."/>
            <person name="Tang H."/>
            <person name="Xu C."/>
            <person name="Wang J."/>
            <person name="Wang Z."/>
            <person name="Zhang D."/>
            <person name="Zhang L."/>
            <person name="Ashrafi H."/>
            <person name="Bedon F."/>
            <person name="Bowers J.E."/>
            <person name="Brubaker C.L."/>
            <person name="Chee P.W."/>
            <person name="Das S."/>
            <person name="Gingle A.R."/>
            <person name="Haigler C.H."/>
            <person name="Harker D."/>
            <person name="Hoffmann L.V."/>
            <person name="Hovav R."/>
            <person name="Jones D.C."/>
            <person name="Lemke C."/>
            <person name="Mansoor S."/>
            <person name="ur Rahman M."/>
            <person name="Rainville L.N."/>
            <person name="Rambani A."/>
            <person name="Reddy U.K."/>
            <person name="Rong J.K."/>
            <person name="Saranga Y."/>
            <person name="Scheffler B.E."/>
            <person name="Scheffler J.A."/>
            <person name="Stelly D.M."/>
            <person name="Triplett B.A."/>
            <person name="Van Deynze A."/>
            <person name="Vaslin M.F."/>
            <person name="Waghmare V.N."/>
            <person name="Walford S.A."/>
            <person name="Wright R.J."/>
            <person name="Zaki E.A."/>
            <person name="Zhang T."/>
            <person name="Dennis E.S."/>
            <person name="Mayer K.F."/>
            <person name="Peterson D.G."/>
            <person name="Rokhsar D.S."/>
            <person name="Wang X."/>
            <person name="Schmutz J."/>
        </authorList>
    </citation>
    <scope>NUCLEOTIDE SEQUENCE [LARGE SCALE GENOMIC DNA]</scope>
</reference>
<gene>
    <name evidence="2" type="ORF">B456_002G111800</name>
</gene>
<dbReference type="InterPro" id="IPR043502">
    <property type="entry name" value="DNA/RNA_pol_sf"/>
</dbReference>
<dbReference type="EMBL" id="CM001741">
    <property type="protein sequence ID" value="KJB14146.1"/>
    <property type="molecule type" value="Genomic_DNA"/>
</dbReference>